<evidence type="ECO:0000313" key="1">
    <source>
        <dbReference type="EMBL" id="PWZ13532.1"/>
    </source>
</evidence>
<name>A0A3L6DY84_MAIZE</name>
<sequence>MAPSLIHGCLPSLTSQPGPFSAPLRGGDGWRLKKTSLCL</sequence>
<protein>
    <submittedName>
        <fullName evidence="1">Uncharacterized protein</fullName>
    </submittedName>
</protein>
<organism evidence="1 2">
    <name type="scientific">Zea mays</name>
    <name type="common">Maize</name>
    <dbReference type="NCBI Taxonomy" id="4577"/>
    <lineage>
        <taxon>Eukaryota</taxon>
        <taxon>Viridiplantae</taxon>
        <taxon>Streptophyta</taxon>
        <taxon>Embryophyta</taxon>
        <taxon>Tracheophyta</taxon>
        <taxon>Spermatophyta</taxon>
        <taxon>Magnoliopsida</taxon>
        <taxon>Liliopsida</taxon>
        <taxon>Poales</taxon>
        <taxon>Poaceae</taxon>
        <taxon>PACMAD clade</taxon>
        <taxon>Panicoideae</taxon>
        <taxon>Andropogonodae</taxon>
        <taxon>Andropogoneae</taxon>
        <taxon>Tripsacinae</taxon>
        <taxon>Zea</taxon>
    </lineage>
</organism>
<dbReference type="AlphaFoldDB" id="A0A3L6DY84"/>
<reference evidence="1 2" key="1">
    <citation type="journal article" date="2018" name="Nat. Genet.">
        <title>Extensive intraspecific gene order and gene structural variations between Mo17 and other maize genomes.</title>
        <authorList>
            <person name="Sun S."/>
            <person name="Zhou Y."/>
            <person name="Chen J."/>
            <person name="Shi J."/>
            <person name="Zhao H."/>
            <person name="Zhao H."/>
            <person name="Song W."/>
            <person name="Zhang M."/>
            <person name="Cui Y."/>
            <person name="Dong X."/>
            <person name="Liu H."/>
            <person name="Ma X."/>
            <person name="Jiao Y."/>
            <person name="Wang B."/>
            <person name="Wei X."/>
            <person name="Stein J.C."/>
            <person name="Glaubitz J.C."/>
            <person name="Lu F."/>
            <person name="Yu G."/>
            <person name="Liang C."/>
            <person name="Fengler K."/>
            <person name="Li B."/>
            <person name="Rafalski A."/>
            <person name="Schnable P.S."/>
            <person name="Ware D.H."/>
            <person name="Buckler E.S."/>
            <person name="Lai J."/>
        </authorList>
    </citation>
    <scope>NUCLEOTIDE SEQUENCE [LARGE SCALE GENOMIC DNA]</scope>
    <source>
        <strain evidence="2">cv. Missouri 17</strain>
        <tissue evidence="1">Seedling</tissue>
    </source>
</reference>
<dbReference type="Proteomes" id="UP000251960">
    <property type="component" value="Chromosome 7"/>
</dbReference>
<comment type="caution">
    <text evidence="1">The sequence shown here is derived from an EMBL/GenBank/DDBJ whole genome shotgun (WGS) entry which is preliminary data.</text>
</comment>
<proteinExistence type="predicted"/>
<gene>
    <name evidence="1" type="ORF">Zm00014a_016397</name>
</gene>
<dbReference type="EMBL" id="NCVQ01000008">
    <property type="protein sequence ID" value="PWZ13532.1"/>
    <property type="molecule type" value="Genomic_DNA"/>
</dbReference>
<evidence type="ECO:0000313" key="2">
    <source>
        <dbReference type="Proteomes" id="UP000251960"/>
    </source>
</evidence>
<accession>A0A3L6DY84</accession>